<dbReference type="PROSITE" id="PS00108">
    <property type="entry name" value="PROTEIN_KINASE_ST"/>
    <property type="match status" value="1"/>
</dbReference>
<name>A0ABT0U060_9BACT</name>
<evidence type="ECO:0000256" key="5">
    <source>
        <dbReference type="PROSITE-ProRule" id="PRU00339"/>
    </source>
</evidence>
<dbReference type="Gene3D" id="3.30.200.20">
    <property type="entry name" value="Phosphorylase Kinase, domain 1"/>
    <property type="match status" value="1"/>
</dbReference>
<feature type="binding site" evidence="6">
    <location>
        <position position="133"/>
    </location>
    <ligand>
        <name>ATP</name>
        <dbReference type="ChEBI" id="CHEBI:30616"/>
    </ligand>
</feature>
<protein>
    <submittedName>
        <fullName evidence="9">Protein kinase</fullName>
    </submittedName>
</protein>
<evidence type="ECO:0000256" key="7">
    <source>
        <dbReference type="SAM" id="Coils"/>
    </source>
</evidence>
<dbReference type="InterPro" id="IPR011009">
    <property type="entry name" value="Kinase-like_dom_sf"/>
</dbReference>
<keyword evidence="4 6" id="KW-0067">ATP-binding</keyword>
<keyword evidence="10" id="KW-1185">Reference proteome</keyword>
<dbReference type="InterPro" id="IPR000719">
    <property type="entry name" value="Prot_kinase_dom"/>
</dbReference>
<accession>A0ABT0U060</accession>
<dbReference type="RefSeq" id="WP_250927534.1">
    <property type="nucleotide sequence ID" value="NZ_JAMQBK010000014.1"/>
</dbReference>
<dbReference type="Gene3D" id="1.10.510.10">
    <property type="entry name" value="Transferase(Phosphotransferase) domain 1"/>
    <property type="match status" value="1"/>
</dbReference>
<dbReference type="Proteomes" id="UP001202961">
    <property type="component" value="Unassembled WGS sequence"/>
</dbReference>
<dbReference type="InterPro" id="IPR017441">
    <property type="entry name" value="Protein_kinase_ATP_BS"/>
</dbReference>
<dbReference type="SMART" id="SM00220">
    <property type="entry name" value="S_TKc"/>
    <property type="match status" value="1"/>
</dbReference>
<dbReference type="PANTHER" id="PTHR43289:SF34">
    <property type="entry name" value="SERINE_THREONINE-PROTEIN KINASE YBDM-RELATED"/>
    <property type="match status" value="1"/>
</dbReference>
<dbReference type="EMBL" id="JAMQBK010000014">
    <property type="protein sequence ID" value="MCM2369863.1"/>
    <property type="molecule type" value="Genomic_DNA"/>
</dbReference>
<reference evidence="9 10" key="1">
    <citation type="journal article" date="2022" name="Syst. Appl. Microbiol.">
        <title>Rhodopirellula aestuarii sp. nov., a novel member of the genus Rhodopirellula isolated from brackish sediments collected in the Tagus River estuary, Portugal.</title>
        <authorList>
            <person name="Vitorino I.R."/>
            <person name="Klimek D."/>
            <person name="Calusinska M."/>
            <person name="Lobo-da-Cunha A."/>
            <person name="Vasconcelos V."/>
            <person name="Lage O.M."/>
        </authorList>
    </citation>
    <scope>NUCLEOTIDE SEQUENCE [LARGE SCALE GENOMIC DNA]</scope>
    <source>
        <strain evidence="9 10">ICT_H3.1</strain>
    </source>
</reference>
<feature type="repeat" description="TPR" evidence="5">
    <location>
        <begin position="601"/>
        <end position="634"/>
    </location>
</feature>
<evidence type="ECO:0000256" key="4">
    <source>
        <dbReference type="ARBA" id="ARBA00022840"/>
    </source>
</evidence>
<dbReference type="SUPFAM" id="SSF48452">
    <property type="entry name" value="TPR-like"/>
    <property type="match status" value="1"/>
</dbReference>
<dbReference type="GO" id="GO:0016301">
    <property type="term" value="F:kinase activity"/>
    <property type="evidence" value="ECO:0007669"/>
    <property type="project" value="UniProtKB-KW"/>
</dbReference>
<organism evidence="9 10">
    <name type="scientific">Aporhodopirellula aestuarii</name>
    <dbReference type="NCBI Taxonomy" id="2950107"/>
    <lineage>
        <taxon>Bacteria</taxon>
        <taxon>Pseudomonadati</taxon>
        <taxon>Planctomycetota</taxon>
        <taxon>Planctomycetia</taxon>
        <taxon>Pirellulales</taxon>
        <taxon>Pirellulaceae</taxon>
        <taxon>Aporhodopirellula</taxon>
    </lineage>
</organism>
<dbReference type="PANTHER" id="PTHR43289">
    <property type="entry name" value="MITOGEN-ACTIVATED PROTEIN KINASE KINASE KINASE 20-RELATED"/>
    <property type="match status" value="1"/>
</dbReference>
<evidence type="ECO:0000313" key="9">
    <source>
        <dbReference type="EMBL" id="MCM2369863.1"/>
    </source>
</evidence>
<dbReference type="Pfam" id="PF00069">
    <property type="entry name" value="Pkinase"/>
    <property type="match status" value="1"/>
</dbReference>
<dbReference type="SMART" id="SM00028">
    <property type="entry name" value="TPR"/>
    <property type="match status" value="5"/>
</dbReference>
<sequence>MITPIDSVAFGSQNDWSDDEPLAMRNLTEQQKNQLAVLLEEYMSALESGLPPSVDTLTRSQPELREPLRACVDGLENLHQLAVGHPIPTRPELTHSDSHRLGDFELQEEIGRGGMGVVYRATQISLRRTVAIKLLPLASILNQQKLARFQHEAEAAACLQHPHIVPIFAVGCERGTHFYAMQYIAGNSLDKVIQQGRTSSQRYDWQTVVSQGIAVAEGLHAAHELGIVHRDIKPSNLIVDREGKVWISDFGLARVQGDVSLTQSGDVIGTMRYMSPEQTRGESALVDGRADVYSLGATLYEVMSGRPVHDGVDAPAILRQIDEDAVVSLRSICRGIPRDLDTVISKAMSKRRDDRYETAQEFADDLRRVLAGEPTVARPPTLLDHCVHYAVRYRGVVAAATAIGLLMIAGFAIGTVLLAAEKSVSDANAARAIQNERIAREAIDGLGTQMAELLAEIPSASSVRQRLLLQTLGYYQRLAAESGLRGTQNREQELDLAITYGKIGSFQGELGQNDEALESLKRSEQLMAELAASDPEDLPLQLQWTVSQNNLAERYASSGDVQSAAVWFGKAIVNQTRISSLDDAGSDERSRTKKLATKELATTLNNLGQMLSETANIDEAETVYQRAIALLQGRTSHSELRSTIQSNLAGLLVKRDPTQAIELAKRSLDRQLQHLEQDRGDAEAATQVVLTLNTLAMAQAEQSRHRDAITSLQRAIEISEQLRVRWPEQPSYRRDLGISLNHLGLSLAAIGQVGQARDAFEAAGEQAGALVEVFADDAEVHSMMGGILNNLGFLNQKLGDVAAAMGYFNEAISHQRLAVELAPQVPRYLTYLHKHETNLKQLRGES</sequence>
<keyword evidence="5" id="KW-0802">TPR repeat</keyword>
<evidence type="ECO:0000259" key="8">
    <source>
        <dbReference type="PROSITE" id="PS50011"/>
    </source>
</evidence>
<keyword evidence="2 6" id="KW-0547">Nucleotide-binding</keyword>
<comment type="caution">
    <text evidence="9">The sequence shown here is derived from an EMBL/GenBank/DDBJ whole genome shotgun (WGS) entry which is preliminary data.</text>
</comment>
<dbReference type="InterPro" id="IPR011990">
    <property type="entry name" value="TPR-like_helical_dom_sf"/>
</dbReference>
<evidence type="ECO:0000313" key="10">
    <source>
        <dbReference type="Proteomes" id="UP001202961"/>
    </source>
</evidence>
<keyword evidence="3 9" id="KW-0418">Kinase</keyword>
<dbReference type="PROSITE" id="PS50005">
    <property type="entry name" value="TPR"/>
    <property type="match status" value="1"/>
</dbReference>
<dbReference type="Gene3D" id="1.25.40.10">
    <property type="entry name" value="Tetratricopeptide repeat domain"/>
    <property type="match status" value="2"/>
</dbReference>
<dbReference type="PROSITE" id="PS50011">
    <property type="entry name" value="PROTEIN_KINASE_DOM"/>
    <property type="match status" value="1"/>
</dbReference>
<evidence type="ECO:0000256" key="1">
    <source>
        <dbReference type="ARBA" id="ARBA00022679"/>
    </source>
</evidence>
<keyword evidence="1" id="KW-0808">Transferase</keyword>
<dbReference type="Pfam" id="PF13424">
    <property type="entry name" value="TPR_12"/>
    <property type="match status" value="1"/>
</dbReference>
<dbReference type="Pfam" id="PF13181">
    <property type="entry name" value="TPR_8"/>
    <property type="match status" value="1"/>
</dbReference>
<dbReference type="InterPro" id="IPR008271">
    <property type="entry name" value="Ser/Thr_kinase_AS"/>
</dbReference>
<proteinExistence type="predicted"/>
<keyword evidence="7" id="KW-0175">Coiled coil</keyword>
<feature type="coiled-coil region" evidence="7">
    <location>
        <begin position="658"/>
        <end position="685"/>
    </location>
</feature>
<gene>
    <name evidence="9" type="ORF">NB063_04425</name>
</gene>
<dbReference type="CDD" id="cd14014">
    <property type="entry name" value="STKc_PknB_like"/>
    <property type="match status" value="1"/>
</dbReference>
<evidence type="ECO:0000256" key="6">
    <source>
        <dbReference type="PROSITE-ProRule" id="PRU10141"/>
    </source>
</evidence>
<dbReference type="SUPFAM" id="SSF56112">
    <property type="entry name" value="Protein kinase-like (PK-like)"/>
    <property type="match status" value="1"/>
</dbReference>
<evidence type="ECO:0000256" key="2">
    <source>
        <dbReference type="ARBA" id="ARBA00022741"/>
    </source>
</evidence>
<feature type="domain" description="Protein kinase" evidence="8">
    <location>
        <begin position="104"/>
        <end position="376"/>
    </location>
</feature>
<dbReference type="PROSITE" id="PS00107">
    <property type="entry name" value="PROTEIN_KINASE_ATP"/>
    <property type="match status" value="1"/>
</dbReference>
<evidence type="ECO:0000256" key="3">
    <source>
        <dbReference type="ARBA" id="ARBA00022777"/>
    </source>
</evidence>
<dbReference type="InterPro" id="IPR019734">
    <property type="entry name" value="TPR_rpt"/>
</dbReference>